<dbReference type="InterPro" id="IPR037066">
    <property type="entry name" value="Plug_dom_sf"/>
</dbReference>
<dbReference type="SUPFAM" id="SSF56935">
    <property type="entry name" value="Porins"/>
    <property type="match status" value="1"/>
</dbReference>
<dbReference type="Pfam" id="PF07715">
    <property type="entry name" value="Plug"/>
    <property type="match status" value="1"/>
</dbReference>
<evidence type="ECO:0000256" key="6">
    <source>
        <dbReference type="ARBA" id="ARBA00023237"/>
    </source>
</evidence>
<dbReference type="InterPro" id="IPR023997">
    <property type="entry name" value="TonB-dep_OMP_SusC/RagA_CS"/>
</dbReference>
<dbReference type="Gene3D" id="2.170.130.10">
    <property type="entry name" value="TonB-dependent receptor, plug domain"/>
    <property type="match status" value="1"/>
</dbReference>
<evidence type="ECO:0000313" key="10">
    <source>
        <dbReference type="Proteomes" id="UP000295221"/>
    </source>
</evidence>
<dbReference type="Pfam" id="PF13715">
    <property type="entry name" value="CarbopepD_reg_2"/>
    <property type="match status" value="1"/>
</dbReference>
<dbReference type="InterPro" id="IPR036942">
    <property type="entry name" value="Beta-barrel_TonB_sf"/>
</dbReference>
<dbReference type="InterPro" id="IPR039426">
    <property type="entry name" value="TonB-dep_rcpt-like"/>
</dbReference>
<evidence type="ECO:0000256" key="1">
    <source>
        <dbReference type="ARBA" id="ARBA00004571"/>
    </source>
</evidence>
<dbReference type="InterPro" id="IPR012910">
    <property type="entry name" value="Plug_dom"/>
</dbReference>
<dbReference type="OrthoDB" id="1109428at2"/>
<proteinExistence type="inferred from homology"/>
<dbReference type="NCBIfam" id="TIGR04056">
    <property type="entry name" value="OMP_RagA_SusC"/>
    <property type="match status" value="1"/>
</dbReference>
<evidence type="ECO:0000256" key="4">
    <source>
        <dbReference type="ARBA" id="ARBA00022692"/>
    </source>
</evidence>
<keyword evidence="5 7" id="KW-0472">Membrane</keyword>
<keyword evidence="4 7" id="KW-0812">Transmembrane</keyword>
<evidence type="ECO:0000256" key="2">
    <source>
        <dbReference type="ARBA" id="ARBA00022448"/>
    </source>
</evidence>
<evidence type="ECO:0000256" key="7">
    <source>
        <dbReference type="PROSITE-ProRule" id="PRU01360"/>
    </source>
</evidence>
<dbReference type="InterPro" id="IPR023996">
    <property type="entry name" value="TonB-dep_OMP_SusC/RagA"/>
</dbReference>
<dbReference type="Gene3D" id="2.60.40.1120">
    <property type="entry name" value="Carboxypeptidase-like, regulatory domain"/>
    <property type="match status" value="1"/>
</dbReference>
<dbReference type="GO" id="GO:0009279">
    <property type="term" value="C:cell outer membrane"/>
    <property type="evidence" value="ECO:0007669"/>
    <property type="project" value="UniProtKB-SubCell"/>
</dbReference>
<dbReference type="FunFam" id="2.60.40.1120:FF:000003">
    <property type="entry name" value="Outer membrane protein Omp121"/>
    <property type="match status" value="1"/>
</dbReference>
<comment type="subcellular location">
    <subcellularLocation>
        <location evidence="1 7">Cell outer membrane</location>
        <topology evidence="1 7">Multi-pass membrane protein</topology>
    </subcellularLocation>
</comment>
<keyword evidence="3 7" id="KW-1134">Transmembrane beta strand</keyword>
<dbReference type="Proteomes" id="UP000295221">
    <property type="component" value="Unassembled WGS sequence"/>
</dbReference>
<dbReference type="PROSITE" id="PS52016">
    <property type="entry name" value="TONB_DEPENDENT_REC_3"/>
    <property type="match status" value="1"/>
</dbReference>
<dbReference type="InterPro" id="IPR008969">
    <property type="entry name" value="CarboxyPept-like_regulatory"/>
</dbReference>
<feature type="domain" description="TonB-dependent receptor plug" evidence="8">
    <location>
        <begin position="112"/>
        <end position="217"/>
    </location>
</feature>
<gene>
    <name evidence="9" type="ORF">EV194_104161</name>
</gene>
<sequence length="1044" mass="115648">MLKKFVLFLLVVVTSFGIYGQHTVSGVVTDSSNDPIPGVSILVQGTTSGTITQVDGSFSINTSIDAILVFSFIGFENQEVSINGRSVIKVVMESAFMDLDEVVVVGYGVQKKRLITGATSQVSSDVISGRNTTSPIMALQGQAAGISVMPSSGQPGESARVTIRGVGTTGDASPLYIVDGIATGNIDHLNPSDIESIDVLKDAASAAIYGSRAANGVVLVTTKSGRAGVTQLTFDAYVGFQNRPRTIDLLNAQEYAMIMNEQYLNGGGNPRNLPFDVNNLPAYTEAGPANTDWLDEMFVRNAITQNYVFGASGGNDQSTYSTSISYTGQEGIVGGRDYSNYERISARFNSENRFYDGQLRMGHTLNISHIERNGIGVGGQYNNSLRGAFNTSPLMPVYDDNGDFFRTDNPDITDQNGNRYWNQNESNPYASMVYNNNNVTEEQRLLGSVYAELDITPNLTFRSMIGVDYYSSDRRQFNPQYRLSPLNYRPNSSVEQSMSKGMSWSAENYLTYNLYTNGHSFDVMAGTSSRQYKGSWLFARNTDFVFSSLDYAYISNTTNLEGSNINIGGHPHAEDKLLSYFGRIQYHFDETYMFNATFRADGSSKFAKNNRWGYFPSFSAGWVMSNEAFMEPILDVVSFLKLRGSWGQNGSQNVSAFQYMAPIQFTQANYAFGDTEGVSTSGSFPSRLANEDLQWETSEQINLGFDAFLLNNRLFMNFDLYRKSTKDWLVLAPVLATYGTGAPYINGGNVINEGVEVVLGYNQRIRDLSYSVNVNGAFNRNEVTEVPTEDGIIHGANNVLFDNAQSFYRAQSGYPIGYFWGLKTDGIFQSMDEVRNHVNSEGRVIQPNARPGDIRYVDVNDDGTISHADKVKIGDPNPSFIYGLSFSLDFRAFDFSVVTNGVAGNQIVQSYRNHTNQNANYTRDILDRWNGPGTSNTVPRVTEDNINYSASRFSDIFIQDGDYFRISNVTLGYDISNLMFSDFFNRFRVYASVQNLYTFTNYTGMDPDIGYGHDGGVGDRYSSGIDLGFYPRPRTVLFGVNMTF</sequence>
<comment type="caution">
    <text evidence="9">The sequence shown here is derived from an EMBL/GenBank/DDBJ whole genome shotgun (WGS) entry which is preliminary data.</text>
</comment>
<organism evidence="9 10">
    <name type="scientific">Natronoflexus pectinivorans</name>
    <dbReference type="NCBI Taxonomy" id="682526"/>
    <lineage>
        <taxon>Bacteria</taxon>
        <taxon>Pseudomonadati</taxon>
        <taxon>Bacteroidota</taxon>
        <taxon>Bacteroidia</taxon>
        <taxon>Marinilabiliales</taxon>
        <taxon>Marinilabiliaceae</taxon>
        <taxon>Natronoflexus</taxon>
    </lineage>
</organism>
<protein>
    <submittedName>
        <fullName evidence="9">TonB-linked SusC/RagA family outer membrane protein</fullName>
    </submittedName>
</protein>
<keyword evidence="2 7" id="KW-0813">Transport</keyword>
<name>A0A4R2GJJ6_9BACT</name>
<comment type="similarity">
    <text evidence="7">Belongs to the TonB-dependent receptor family.</text>
</comment>
<dbReference type="RefSeq" id="WP_132433429.1">
    <property type="nucleotide sequence ID" value="NZ_SLWK01000004.1"/>
</dbReference>
<dbReference type="SUPFAM" id="SSF49464">
    <property type="entry name" value="Carboxypeptidase regulatory domain-like"/>
    <property type="match status" value="1"/>
</dbReference>
<evidence type="ECO:0000259" key="8">
    <source>
        <dbReference type="Pfam" id="PF07715"/>
    </source>
</evidence>
<dbReference type="AlphaFoldDB" id="A0A4R2GJJ6"/>
<dbReference type="EMBL" id="SLWK01000004">
    <property type="protein sequence ID" value="TCO08850.1"/>
    <property type="molecule type" value="Genomic_DNA"/>
</dbReference>
<accession>A0A4R2GJJ6</accession>
<keyword evidence="10" id="KW-1185">Reference proteome</keyword>
<evidence type="ECO:0000256" key="3">
    <source>
        <dbReference type="ARBA" id="ARBA00022452"/>
    </source>
</evidence>
<dbReference type="Gene3D" id="2.40.170.20">
    <property type="entry name" value="TonB-dependent receptor, beta-barrel domain"/>
    <property type="match status" value="1"/>
</dbReference>
<dbReference type="NCBIfam" id="TIGR04057">
    <property type="entry name" value="SusC_RagA_signa"/>
    <property type="match status" value="1"/>
</dbReference>
<reference evidence="9 10" key="1">
    <citation type="submission" date="2019-03" db="EMBL/GenBank/DDBJ databases">
        <title>Genomic Encyclopedia of Type Strains, Phase IV (KMG-IV): sequencing the most valuable type-strain genomes for metagenomic binning, comparative biology and taxonomic classification.</title>
        <authorList>
            <person name="Goeker M."/>
        </authorList>
    </citation>
    <scope>NUCLEOTIDE SEQUENCE [LARGE SCALE GENOMIC DNA]</scope>
    <source>
        <strain evidence="9 10">DSM 24179</strain>
    </source>
</reference>
<evidence type="ECO:0000313" key="9">
    <source>
        <dbReference type="EMBL" id="TCO08850.1"/>
    </source>
</evidence>
<keyword evidence="6 7" id="KW-0998">Cell outer membrane</keyword>
<evidence type="ECO:0000256" key="5">
    <source>
        <dbReference type="ARBA" id="ARBA00023136"/>
    </source>
</evidence>